<dbReference type="InterPro" id="IPR003599">
    <property type="entry name" value="Ig_sub"/>
</dbReference>
<keyword evidence="10 15" id="KW-1133">Transmembrane helix</keyword>
<accession>K7GI93</accession>
<name>K7GI93_PELSI</name>
<dbReference type="GO" id="GO:0009986">
    <property type="term" value="C:cell surface"/>
    <property type="evidence" value="ECO:0007669"/>
    <property type="project" value="TreeGrafter"/>
</dbReference>
<sequence>VEGLLARKITKRLLSMSKSEMCLICILFCIATVDTVTQRKVVEVGGNVTLSCLLTGSREILQVTWQKKNNNNNENLATYSLQRGVNVVDKYRGRLNFTRLSLNDTAITFWRVRIQDDGCYKCLFNTYPLGPIPQDTCLTVYEELRGSLHYTVSEGNLTATCLASAWPRPVITWIVPNAEGTTEEVQHANGTISVISKLYVNSSTSLLGQELICRVQHMEKNKDYSVKVKRGQEFSVPWLVTAVALALLFIVVVLAVVCCRRQRKKQSEYYTGVQFKS</sequence>
<dbReference type="AlphaFoldDB" id="K7GI93"/>
<evidence type="ECO:0000256" key="2">
    <source>
        <dbReference type="ARBA" id="ARBA00004536"/>
    </source>
</evidence>
<keyword evidence="8" id="KW-0130">Cell adhesion</keyword>
<protein>
    <submittedName>
        <fullName evidence="17">CD200 molecule</fullName>
    </submittedName>
</protein>
<dbReference type="GO" id="GO:0150079">
    <property type="term" value="P:negative regulation of neuroinflammatory response"/>
    <property type="evidence" value="ECO:0007669"/>
    <property type="project" value="TreeGrafter"/>
</dbReference>
<dbReference type="EMBL" id="AGCU01044570">
    <property type="status" value="NOT_ANNOTATED_CDS"/>
    <property type="molecule type" value="Genomic_DNA"/>
</dbReference>
<evidence type="ECO:0000256" key="8">
    <source>
        <dbReference type="ARBA" id="ARBA00022889"/>
    </source>
</evidence>
<dbReference type="GO" id="GO:0030424">
    <property type="term" value="C:axon"/>
    <property type="evidence" value="ECO:0007669"/>
    <property type="project" value="TreeGrafter"/>
</dbReference>
<dbReference type="GO" id="GO:0005912">
    <property type="term" value="C:adherens junction"/>
    <property type="evidence" value="ECO:0007669"/>
    <property type="project" value="UniProtKB-SubCell"/>
</dbReference>
<dbReference type="PANTHER" id="PTHR46841:SF3">
    <property type="entry name" value="OX-2 MEMBRANE GLYCOPROTEIN"/>
    <property type="match status" value="1"/>
</dbReference>
<evidence type="ECO:0000256" key="15">
    <source>
        <dbReference type="SAM" id="Phobius"/>
    </source>
</evidence>
<dbReference type="GeneTree" id="ENSGT00530000063970"/>
<evidence type="ECO:0000256" key="11">
    <source>
        <dbReference type="ARBA" id="ARBA00023136"/>
    </source>
</evidence>
<evidence type="ECO:0000256" key="1">
    <source>
        <dbReference type="ARBA" id="ARBA00004251"/>
    </source>
</evidence>
<dbReference type="GO" id="GO:0034113">
    <property type="term" value="P:heterotypic cell-cell adhesion"/>
    <property type="evidence" value="ECO:0007669"/>
    <property type="project" value="TreeGrafter"/>
</dbReference>
<evidence type="ECO:0000256" key="7">
    <source>
        <dbReference type="ARBA" id="ARBA00022737"/>
    </source>
</evidence>
<dbReference type="SUPFAM" id="SSF48726">
    <property type="entry name" value="Immunoglobulin"/>
    <property type="match status" value="2"/>
</dbReference>
<reference evidence="17" key="4">
    <citation type="submission" date="2025-09" db="UniProtKB">
        <authorList>
            <consortium name="Ensembl"/>
        </authorList>
    </citation>
    <scope>IDENTIFICATION</scope>
</reference>
<evidence type="ECO:0000256" key="9">
    <source>
        <dbReference type="ARBA" id="ARBA00022949"/>
    </source>
</evidence>
<gene>
    <name evidence="17" type="primary">CD200</name>
</gene>
<dbReference type="Pfam" id="PF07686">
    <property type="entry name" value="V-set"/>
    <property type="match status" value="1"/>
</dbReference>
<keyword evidence="14" id="KW-0393">Immunoglobulin domain</keyword>
<dbReference type="OMA" id="MISWKVS"/>
<dbReference type="InterPro" id="IPR047164">
    <property type="entry name" value="OX2G-like"/>
</dbReference>
<evidence type="ECO:0000256" key="6">
    <source>
        <dbReference type="ARBA" id="ARBA00022729"/>
    </source>
</evidence>
<evidence type="ECO:0000313" key="18">
    <source>
        <dbReference type="Proteomes" id="UP000007267"/>
    </source>
</evidence>
<evidence type="ECO:0000256" key="4">
    <source>
        <dbReference type="ARBA" id="ARBA00022475"/>
    </source>
</evidence>
<comment type="subcellular location">
    <subcellularLocation>
        <location evidence="2">Cell junction</location>
        <location evidence="2">Adherens junction</location>
    </subcellularLocation>
    <subcellularLocation>
        <location evidence="1">Cell membrane</location>
        <topology evidence="1">Single-pass type I membrane protein</topology>
    </subcellularLocation>
</comment>
<keyword evidence="6" id="KW-0732">Signal</keyword>
<keyword evidence="9" id="KW-0965">Cell junction</keyword>
<dbReference type="InterPro" id="IPR013783">
    <property type="entry name" value="Ig-like_fold"/>
</dbReference>
<keyword evidence="4" id="KW-1003">Cell membrane</keyword>
<dbReference type="Proteomes" id="UP000007267">
    <property type="component" value="Unassembled WGS sequence"/>
</dbReference>
<feature type="transmembrane region" description="Helical" evidence="15">
    <location>
        <begin position="236"/>
        <end position="259"/>
    </location>
</feature>
<reference evidence="18" key="2">
    <citation type="journal article" date="2013" name="Nat. Genet.">
        <title>The draft genomes of soft-shell turtle and green sea turtle yield insights into the development and evolution of the turtle-specific body plan.</title>
        <authorList>
            <person name="Wang Z."/>
            <person name="Pascual-Anaya J."/>
            <person name="Zadissa A."/>
            <person name="Li W."/>
            <person name="Niimura Y."/>
            <person name="Huang Z."/>
            <person name="Li C."/>
            <person name="White S."/>
            <person name="Xiong Z."/>
            <person name="Fang D."/>
            <person name="Wang B."/>
            <person name="Ming Y."/>
            <person name="Chen Y."/>
            <person name="Zheng Y."/>
            <person name="Kuraku S."/>
            <person name="Pignatelli M."/>
            <person name="Herrero J."/>
            <person name="Beal K."/>
            <person name="Nozawa M."/>
            <person name="Li Q."/>
            <person name="Wang J."/>
            <person name="Zhang H."/>
            <person name="Yu L."/>
            <person name="Shigenobu S."/>
            <person name="Wang J."/>
            <person name="Liu J."/>
            <person name="Flicek P."/>
            <person name="Searle S."/>
            <person name="Wang J."/>
            <person name="Kuratani S."/>
            <person name="Yin Y."/>
            <person name="Aken B."/>
            <person name="Zhang G."/>
            <person name="Irie N."/>
        </authorList>
    </citation>
    <scope>NUCLEOTIDE SEQUENCE [LARGE SCALE GENOMIC DNA]</scope>
    <source>
        <strain evidence="18">Daiwa-1</strain>
    </source>
</reference>
<proteinExistence type="inferred from homology"/>
<dbReference type="Gene3D" id="2.60.40.10">
    <property type="entry name" value="Immunoglobulins"/>
    <property type="match status" value="2"/>
</dbReference>
<evidence type="ECO:0000256" key="14">
    <source>
        <dbReference type="ARBA" id="ARBA00023319"/>
    </source>
</evidence>
<keyword evidence="5 15" id="KW-0812">Transmembrane</keyword>
<feature type="domain" description="Ig-like" evidence="16">
    <location>
        <begin position="133"/>
        <end position="225"/>
    </location>
</feature>
<dbReference type="FunFam" id="2.60.40.10:FF:000304">
    <property type="entry name" value="Nectin cell adhesion molecule 1"/>
    <property type="match status" value="1"/>
</dbReference>
<keyword evidence="18" id="KW-1185">Reference proteome</keyword>
<dbReference type="InterPro" id="IPR013106">
    <property type="entry name" value="Ig_V-set"/>
</dbReference>
<dbReference type="InterPro" id="IPR036179">
    <property type="entry name" value="Ig-like_dom_sf"/>
</dbReference>
<dbReference type="EMBL" id="AGCU01044569">
    <property type="status" value="NOT_ANNOTATED_CDS"/>
    <property type="molecule type" value="Genomic_DNA"/>
</dbReference>
<dbReference type="InterPro" id="IPR007110">
    <property type="entry name" value="Ig-like_dom"/>
</dbReference>
<dbReference type="Pfam" id="PF08205">
    <property type="entry name" value="C2-set_2"/>
    <property type="match status" value="1"/>
</dbReference>
<comment type="similarity">
    <text evidence="3">Belongs to the nectin family.</text>
</comment>
<keyword evidence="7" id="KW-0677">Repeat</keyword>
<dbReference type="GO" id="GO:0005886">
    <property type="term" value="C:plasma membrane"/>
    <property type="evidence" value="ECO:0007669"/>
    <property type="project" value="UniProtKB-SubCell"/>
</dbReference>
<dbReference type="PANTHER" id="PTHR46841">
    <property type="entry name" value="OX-2 MEMBRANE GLYCOPROTEIN"/>
    <property type="match status" value="1"/>
</dbReference>
<evidence type="ECO:0000256" key="3">
    <source>
        <dbReference type="ARBA" id="ARBA00007810"/>
    </source>
</evidence>
<keyword evidence="12" id="KW-1015">Disulfide bond</keyword>
<dbReference type="GO" id="GO:0098632">
    <property type="term" value="F:cell-cell adhesion mediator activity"/>
    <property type="evidence" value="ECO:0007669"/>
    <property type="project" value="InterPro"/>
</dbReference>
<dbReference type="GO" id="GO:0043025">
    <property type="term" value="C:neuronal cell body"/>
    <property type="evidence" value="ECO:0007669"/>
    <property type="project" value="TreeGrafter"/>
</dbReference>
<dbReference type="SMART" id="SM00409">
    <property type="entry name" value="IG"/>
    <property type="match status" value="2"/>
</dbReference>
<dbReference type="eggNOG" id="ENOG502S5DU">
    <property type="taxonomic scope" value="Eukaryota"/>
</dbReference>
<feature type="domain" description="Ig-like" evidence="16">
    <location>
        <begin position="31"/>
        <end position="122"/>
    </location>
</feature>
<dbReference type="Ensembl" id="ENSPSIT00000020098.1">
    <property type="protein sequence ID" value="ENSPSIP00000020004.1"/>
    <property type="gene ID" value="ENSPSIG00000017724.1"/>
</dbReference>
<evidence type="ECO:0000259" key="16">
    <source>
        <dbReference type="PROSITE" id="PS50835"/>
    </source>
</evidence>
<dbReference type="SMART" id="SM00406">
    <property type="entry name" value="IGv"/>
    <property type="match status" value="1"/>
</dbReference>
<evidence type="ECO:0000256" key="10">
    <source>
        <dbReference type="ARBA" id="ARBA00022989"/>
    </source>
</evidence>
<evidence type="ECO:0000256" key="13">
    <source>
        <dbReference type="ARBA" id="ARBA00023180"/>
    </source>
</evidence>
<evidence type="ECO:0000256" key="12">
    <source>
        <dbReference type="ARBA" id="ARBA00023157"/>
    </source>
</evidence>
<keyword evidence="11 15" id="KW-0472">Membrane</keyword>
<evidence type="ECO:0000256" key="5">
    <source>
        <dbReference type="ARBA" id="ARBA00022692"/>
    </source>
</evidence>
<reference evidence="17" key="3">
    <citation type="submission" date="2025-08" db="UniProtKB">
        <authorList>
            <consortium name="Ensembl"/>
        </authorList>
    </citation>
    <scope>IDENTIFICATION</scope>
</reference>
<dbReference type="InterPro" id="IPR013162">
    <property type="entry name" value="CD80_C2-set"/>
</dbReference>
<organism evidence="17 18">
    <name type="scientific">Pelodiscus sinensis</name>
    <name type="common">Chinese softshell turtle</name>
    <name type="synonym">Trionyx sinensis</name>
    <dbReference type="NCBI Taxonomy" id="13735"/>
    <lineage>
        <taxon>Eukaryota</taxon>
        <taxon>Metazoa</taxon>
        <taxon>Chordata</taxon>
        <taxon>Craniata</taxon>
        <taxon>Vertebrata</taxon>
        <taxon>Euteleostomi</taxon>
        <taxon>Archelosauria</taxon>
        <taxon>Testudinata</taxon>
        <taxon>Testudines</taxon>
        <taxon>Cryptodira</taxon>
        <taxon>Trionychia</taxon>
        <taxon>Trionychidae</taxon>
        <taxon>Pelodiscus</taxon>
    </lineage>
</organism>
<keyword evidence="13" id="KW-0325">Glycoprotein</keyword>
<dbReference type="PROSITE" id="PS50835">
    <property type="entry name" value="IG_LIKE"/>
    <property type="match status" value="2"/>
</dbReference>
<reference evidence="18" key="1">
    <citation type="submission" date="2011-10" db="EMBL/GenBank/DDBJ databases">
        <authorList>
            <consortium name="Soft-shell Turtle Genome Consortium"/>
        </authorList>
    </citation>
    <scope>NUCLEOTIDE SEQUENCE [LARGE SCALE GENOMIC DNA]</scope>
    <source>
        <strain evidence="18">Daiwa-1</strain>
    </source>
</reference>
<dbReference type="STRING" id="13735.ENSPSIP00000020004"/>
<evidence type="ECO:0000313" key="17">
    <source>
        <dbReference type="Ensembl" id="ENSPSIP00000020004.1"/>
    </source>
</evidence>